<dbReference type="Proteomes" id="UP001144036">
    <property type="component" value="Unassembled WGS sequence"/>
</dbReference>
<name>A0ABT4S4K9_9ACTN</name>
<evidence type="ECO:0000313" key="1">
    <source>
        <dbReference type="EMBL" id="MDA0631886.1"/>
    </source>
</evidence>
<dbReference type="RefSeq" id="WP_270152594.1">
    <property type="nucleotide sequence ID" value="NZ_JAPNNL010000001.1"/>
</dbReference>
<reference evidence="1" key="1">
    <citation type="submission" date="2022-11" db="EMBL/GenBank/DDBJ databases">
        <title>Nonomuraea corallina sp. nov., a new species of the genus Nonomuraea isolated from sea side sediment in Thai sea.</title>
        <authorList>
            <person name="Ngamcharungchit C."/>
            <person name="Matsumoto A."/>
            <person name="Suriyachadkun C."/>
            <person name="Panbangred W."/>
            <person name="Inahashi Y."/>
            <person name="Intra B."/>
        </authorList>
    </citation>
    <scope>NUCLEOTIDE SEQUENCE</scope>
    <source>
        <strain evidence="1">MCN248</strain>
    </source>
</reference>
<proteinExistence type="predicted"/>
<accession>A0ABT4S4K9</accession>
<keyword evidence="2" id="KW-1185">Reference proteome</keyword>
<organism evidence="1 2">
    <name type="scientific">Nonomuraea corallina</name>
    <dbReference type="NCBI Taxonomy" id="2989783"/>
    <lineage>
        <taxon>Bacteria</taxon>
        <taxon>Bacillati</taxon>
        <taxon>Actinomycetota</taxon>
        <taxon>Actinomycetes</taxon>
        <taxon>Streptosporangiales</taxon>
        <taxon>Streptosporangiaceae</taxon>
        <taxon>Nonomuraea</taxon>
    </lineage>
</organism>
<protein>
    <submittedName>
        <fullName evidence="1">Uncharacterized protein</fullName>
    </submittedName>
</protein>
<dbReference type="EMBL" id="JAPNNL010000001">
    <property type="protein sequence ID" value="MDA0631886.1"/>
    <property type="molecule type" value="Genomic_DNA"/>
</dbReference>
<gene>
    <name evidence="1" type="ORF">OUY22_00530</name>
</gene>
<evidence type="ECO:0000313" key="2">
    <source>
        <dbReference type="Proteomes" id="UP001144036"/>
    </source>
</evidence>
<sequence>MQDGERRLSAEEQAVILALLAQDFPGVEELRAQVSSAVVASRCGCGCATLDLRSGMGPPALACPVQDGVLISAFTRARGDGVLLFVEDGYLSCLEVYAAEDEPAPLPHPEHLIVDPPGSWA</sequence>
<comment type="caution">
    <text evidence="1">The sequence shown here is derived from an EMBL/GenBank/DDBJ whole genome shotgun (WGS) entry which is preliminary data.</text>
</comment>